<dbReference type="AlphaFoldDB" id="A0A0D6AXX4"/>
<proteinExistence type="predicted"/>
<keyword evidence="1" id="KW-0732">Signal</keyword>
<dbReference type="Proteomes" id="UP000064912">
    <property type="component" value="Chromosome"/>
</dbReference>
<dbReference type="Pfam" id="PF04402">
    <property type="entry name" value="SIMPL"/>
    <property type="match status" value="1"/>
</dbReference>
<dbReference type="Gene3D" id="3.30.110.170">
    <property type="entry name" value="Protein of unknown function (DUF541), domain 1"/>
    <property type="match status" value="1"/>
</dbReference>
<protein>
    <submittedName>
        <fullName evidence="2">Outer membrane protein</fullName>
    </submittedName>
</protein>
<gene>
    <name evidence="2" type="ORF">NHU_00319</name>
</gene>
<accession>A0A0D6AXX4</accession>
<dbReference type="PANTHER" id="PTHR34387:SF1">
    <property type="entry name" value="PERIPLASMIC IMMUNOGENIC PROTEIN"/>
    <property type="match status" value="1"/>
</dbReference>
<name>A0A0D6AXX4_RHOSU</name>
<dbReference type="InterPro" id="IPR052022">
    <property type="entry name" value="26kDa_periplasmic_antigen"/>
</dbReference>
<evidence type="ECO:0000313" key="2">
    <source>
        <dbReference type="EMBL" id="BAQ67490.1"/>
    </source>
</evidence>
<evidence type="ECO:0000256" key="1">
    <source>
        <dbReference type="SAM" id="SignalP"/>
    </source>
</evidence>
<feature type="chain" id="PRO_5002300849" evidence="1">
    <location>
        <begin position="25"/>
        <end position="233"/>
    </location>
</feature>
<dbReference type="Gene3D" id="3.30.70.2970">
    <property type="entry name" value="Protein of unknown function (DUF541), domain 2"/>
    <property type="match status" value="1"/>
</dbReference>
<organism evidence="2 3">
    <name type="scientific">Rhodovulum sulfidophilum</name>
    <name type="common">Rhodobacter sulfidophilus</name>
    <dbReference type="NCBI Taxonomy" id="35806"/>
    <lineage>
        <taxon>Bacteria</taxon>
        <taxon>Pseudomonadati</taxon>
        <taxon>Pseudomonadota</taxon>
        <taxon>Alphaproteobacteria</taxon>
        <taxon>Rhodobacterales</taxon>
        <taxon>Paracoccaceae</taxon>
        <taxon>Rhodovulum</taxon>
    </lineage>
</organism>
<dbReference type="GO" id="GO:0006974">
    <property type="term" value="P:DNA damage response"/>
    <property type="evidence" value="ECO:0007669"/>
    <property type="project" value="TreeGrafter"/>
</dbReference>
<dbReference type="PANTHER" id="PTHR34387">
    <property type="entry name" value="SLR1258 PROTEIN"/>
    <property type="match status" value="1"/>
</dbReference>
<feature type="signal peptide" evidence="1">
    <location>
        <begin position="1"/>
        <end position="24"/>
    </location>
</feature>
<dbReference type="KEGG" id="rsu:NHU_00319"/>
<sequence>MRLVPLAPLALAVSALVAPVAADAAPELRVTGTGSATAAPDMATLRLGVGHEADTAAEAMALVSDDLGRVMAELQAAGIEARDIQTSGLNLSPVWGDRSEGKRPRITGYSAANGVTVRVRELDGLGPLLDTVIGTGANTLDGLSFGLQEPGPVMDEARRAAVAEARRKAELFASASGQSLGSLVSLVEQGANQPRPMQMKMSFESMADTMPMAEGELELDAAVTMVFELGDAE</sequence>
<evidence type="ECO:0000313" key="3">
    <source>
        <dbReference type="Proteomes" id="UP000064912"/>
    </source>
</evidence>
<dbReference type="EMBL" id="AP014800">
    <property type="protein sequence ID" value="BAQ67490.1"/>
    <property type="molecule type" value="Genomic_DNA"/>
</dbReference>
<dbReference type="PATRIC" id="fig|35806.4.peg.325"/>
<dbReference type="eggNOG" id="COG2968">
    <property type="taxonomic scope" value="Bacteria"/>
</dbReference>
<dbReference type="InterPro" id="IPR007497">
    <property type="entry name" value="SIMPL/DUF541"/>
</dbReference>
<reference evidence="2 3" key="1">
    <citation type="submission" date="2015-02" db="EMBL/GenBank/DDBJ databases">
        <title>Genome sequene of Rhodovulum sulfidophilum DSM 2351.</title>
        <authorList>
            <person name="Nagao N."/>
        </authorList>
    </citation>
    <scope>NUCLEOTIDE SEQUENCE [LARGE SCALE GENOMIC DNA]</scope>
    <source>
        <strain evidence="2 3">DSM 2351</strain>
    </source>
</reference>